<accession>F4LJP4</accession>
<sequence>MKNIRNFCFCAVVLGCVLYVCACGQFSQVQKQPAEDFFAENPVTITWQSGAEKDIESFQADVSVYTNTNRAGTGTSLQNKYRMSLKTVNDVPYVRLDFDPEYNGGLFRSAISDTAETIIVDTVSEEIEYRIPVQDDYSADLAFLGTETAVSRVNLSLIKTEARRLAFDMTDEQGSALIVSIPNDFFADPYKTRLSTRVTFDTVNETLNQVEIVTVLQDGTNVTTTTYPMYEEKNGEPVKIGSVTVIDSKAPGLLAEFEDAEYFDSIADIPEISDAEYQRLLDSGEITEVEAMPFGNPADMSYQETIIEVYNDIEINTVTDNPFRLLLKE</sequence>
<evidence type="ECO:0000256" key="1">
    <source>
        <dbReference type="SAM" id="SignalP"/>
    </source>
</evidence>
<dbReference type="OrthoDB" id="360925at2"/>
<keyword evidence="1" id="KW-0732">Signal</keyword>
<feature type="chain" id="PRO_5003310859" description="Lipoprotein" evidence="1">
    <location>
        <begin position="23"/>
        <end position="329"/>
    </location>
</feature>
<dbReference type="STRING" id="906968.Trebr_2009"/>
<dbReference type="HOGENOM" id="CLU_844507_0_0_12"/>
<dbReference type="Proteomes" id="UP000006546">
    <property type="component" value="Chromosome"/>
</dbReference>
<evidence type="ECO:0008006" key="4">
    <source>
        <dbReference type="Google" id="ProtNLM"/>
    </source>
</evidence>
<dbReference type="KEGG" id="tbe:Trebr_2009"/>
<protein>
    <recommendedName>
        <fullName evidence="4">Lipoprotein</fullName>
    </recommendedName>
</protein>
<dbReference type="AlphaFoldDB" id="F4LJP4"/>
<gene>
    <name evidence="2" type="ordered locus">Trebr_2009</name>
</gene>
<dbReference type="eggNOG" id="ENOG5030CEJ">
    <property type="taxonomic scope" value="Bacteria"/>
</dbReference>
<feature type="signal peptide" evidence="1">
    <location>
        <begin position="1"/>
        <end position="22"/>
    </location>
</feature>
<organism evidence="2 3">
    <name type="scientific">Treponema brennaborense (strain DSM 12168 / CIP 105900 / DD5/3)</name>
    <dbReference type="NCBI Taxonomy" id="906968"/>
    <lineage>
        <taxon>Bacteria</taxon>
        <taxon>Pseudomonadati</taxon>
        <taxon>Spirochaetota</taxon>
        <taxon>Spirochaetia</taxon>
        <taxon>Spirochaetales</taxon>
        <taxon>Treponemataceae</taxon>
        <taxon>Treponema</taxon>
    </lineage>
</organism>
<name>F4LJP4_TREBD</name>
<evidence type="ECO:0000313" key="2">
    <source>
        <dbReference type="EMBL" id="AEE17424.1"/>
    </source>
</evidence>
<evidence type="ECO:0000313" key="3">
    <source>
        <dbReference type="Proteomes" id="UP000006546"/>
    </source>
</evidence>
<keyword evidence="3" id="KW-1185">Reference proteome</keyword>
<dbReference type="PROSITE" id="PS51257">
    <property type="entry name" value="PROKAR_LIPOPROTEIN"/>
    <property type="match status" value="1"/>
</dbReference>
<dbReference type="EMBL" id="CP002696">
    <property type="protein sequence ID" value="AEE17424.1"/>
    <property type="molecule type" value="Genomic_DNA"/>
</dbReference>
<proteinExistence type="predicted"/>
<dbReference type="RefSeq" id="WP_013759127.1">
    <property type="nucleotide sequence ID" value="NC_015500.1"/>
</dbReference>
<reference evidence="3" key="1">
    <citation type="submission" date="2011-04" db="EMBL/GenBank/DDBJ databases">
        <title>The complete genome of Treponema brennaborense DSM 12168.</title>
        <authorList>
            <person name="Lucas S."/>
            <person name="Han J."/>
            <person name="Lapidus A."/>
            <person name="Bruce D."/>
            <person name="Goodwin L."/>
            <person name="Pitluck S."/>
            <person name="Peters L."/>
            <person name="Kyrpides N."/>
            <person name="Mavromatis K."/>
            <person name="Ivanova N."/>
            <person name="Mikhailova N."/>
            <person name="Pagani I."/>
            <person name="Teshima H."/>
            <person name="Detter J.C."/>
            <person name="Tapia R."/>
            <person name="Han C."/>
            <person name="Land M."/>
            <person name="Hauser L."/>
            <person name="Markowitz V."/>
            <person name="Cheng J.-F."/>
            <person name="Hugenholtz P."/>
            <person name="Woyke T."/>
            <person name="Wu D."/>
            <person name="Gronow S."/>
            <person name="Wellnitz S."/>
            <person name="Brambilla E."/>
            <person name="Klenk H.-P."/>
            <person name="Eisen J.A."/>
        </authorList>
    </citation>
    <scope>NUCLEOTIDE SEQUENCE [LARGE SCALE GENOMIC DNA]</scope>
    <source>
        <strain evidence="3">DSM 12168 / CIP 105900 / DD5/3</strain>
    </source>
</reference>